<dbReference type="EMBL" id="RWGY01000005">
    <property type="protein sequence ID" value="TVU43323.1"/>
    <property type="molecule type" value="Genomic_DNA"/>
</dbReference>
<sequence length="92" mass="10428">MPARRLRYPTTTSSASHETSSSITSCSIDQGSSSSRTPFFRCCQNEQDLPGTCRLYKFADKYQRMLQTRGVVGLASNYRQNVYRDATSMTRL</sequence>
<evidence type="ECO:0000313" key="2">
    <source>
        <dbReference type="EMBL" id="TVU43323.1"/>
    </source>
</evidence>
<evidence type="ECO:0000256" key="1">
    <source>
        <dbReference type="SAM" id="MobiDB-lite"/>
    </source>
</evidence>
<dbReference type="Proteomes" id="UP000324897">
    <property type="component" value="Unassembled WGS sequence"/>
</dbReference>
<protein>
    <submittedName>
        <fullName evidence="2">Uncharacterized protein</fullName>
    </submittedName>
</protein>
<accession>A0A5J9W5U4</accession>
<feature type="non-terminal residue" evidence="2">
    <location>
        <position position="1"/>
    </location>
</feature>
<keyword evidence="3" id="KW-1185">Reference proteome</keyword>
<name>A0A5J9W5U4_9POAL</name>
<comment type="caution">
    <text evidence="2">The sequence shown here is derived from an EMBL/GenBank/DDBJ whole genome shotgun (WGS) entry which is preliminary data.</text>
</comment>
<proteinExistence type="predicted"/>
<feature type="compositionally biased region" description="Low complexity" evidence="1">
    <location>
        <begin position="10"/>
        <end position="35"/>
    </location>
</feature>
<feature type="region of interest" description="Disordered" evidence="1">
    <location>
        <begin position="1"/>
        <end position="36"/>
    </location>
</feature>
<dbReference type="AlphaFoldDB" id="A0A5J9W5U4"/>
<reference evidence="2 3" key="1">
    <citation type="journal article" date="2019" name="Sci. Rep.">
        <title>A high-quality genome of Eragrostis curvula grass provides insights into Poaceae evolution and supports new strategies to enhance forage quality.</title>
        <authorList>
            <person name="Carballo J."/>
            <person name="Santos B.A.C.M."/>
            <person name="Zappacosta D."/>
            <person name="Garbus I."/>
            <person name="Selva J.P."/>
            <person name="Gallo C.A."/>
            <person name="Diaz A."/>
            <person name="Albertini E."/>
            <person name="Caccamo M."/>
            <person name="Echenique V."/>
        </authorList>
    </citation>
    <scope>NUCLEOTIDE SEQUENCE [LARGE SCALE GENOMIC DNA]</scope>
    <source>
        <strain evidence="3">cv. Victoria</strain>
        <tissue evidence="2">Leaf</tissue>
    </source>
</reference>
<dbReference type="Gramene" id="TVU43323">
    <property type="protein sequence ID" value="TVU43323"/>
    <property type="gene ID" value="EJB05_09783"/>
</dbReference>
<organism evidence="2 3">
    <name type="scientific">Eragrostis curvula</name>
    <name type="common">weeping love grass</name>
    <dbReference type="NCBI Taxonomy" id="38414"/>
    <lineage>
        <taxon>Eukaryota</taxon>
        <taxon>Viridiplantae</taxon>
        <taxon>Streptophyta</taxon>
        <taxon>Embryophyta</taxon>
        <taxon>Tracheophyta</taxon>
        <taxon>Spermatophyta</taxon>
        <taxon>Magnoliopsida</taxon>
        <taxon>Liliopsida</taxon>
        <taxon>Poales</taxon>
        <taxon>Poaceae</taxon>
        <taxon>PACMAD clade</taxon>
        <taxon>Chloridoideae</taxon>
        <taxon>Eragrostideae</taxon>
        <taxon>Eragrostidinae</taxon>
        <taxon>Eragrostis</taxon>
    </lineage>
</organism>
<gene>
    <name evidence="2" type="ORF">EJB05_09783</name>
</gene>
<evidence type="ECO:0000313" key="3">
    <source>
        <dbReference type="Proteomes" id="UP000324897"/>
    </source>
</evidence>